<dbReference type="Pfam" id="PF12146">
    <property type="entry name" value="Hydrolase_4"/>
    <property type="match status" value="1"/>
</dbReference>
<dbReference type="InterPro" id="IPR022742">
    <property type="entry name" value="Hydrolase_4"/>
</dbReference>
<dbReference type="PANTHER" id="PTHR11614">
    <property type="entry name" value="PHOSPHOLIPASE-RELATED"/>
    <property type="match status" value="1"/>
</dbReference>
<dbReference type="OrthoDB" id="9788260at2"/>
<dbReference type="Gene3D" id="3.40.50.1820">
    <property type="entry name" value="alpha/beta hydrolase"/>
    <property type="match status" value="1"/>
</dbReference>
<keyword evidence="2" id="KW-0378">Hydrolase</keyword>
<feature type="domain" description="Serine aminopeptidase S33" evidence="1">
    <location>
        <begin position="41"/>
        <end position="291"/>
    </location>
</feature>
<dbReference type="GO" id="GO:0016787">
    <property type="term" value="F:hydrolase activity"/>
    <property type="evidence" value="ECO:0007669"/>
    <property type="project" value="UniProtKB-KW"/>
</dbReference>
<dbReference type="InterPro" id="IPR051044">
    <property type="entry name" value="MAG_DAG_Lipase"/>
</dbReference>
<evidence type="ECO:0000313" key="3">
    <source>
        <dbReference type="Proteomes" id="UP000051587"/>
    </source>
</evidence>
<protein>
    <submittedName>
        <fullName evidence="2">Phospholipase YtpA</fullName>
        <ecNumber evidence="2">3.1.1.-</ecNumber>
    </submittedName>
</protein>
<dbReference type="Proteomes" id="UP000051587">
    <property type="component" value="Unassembled WGS sequence"/>
</dbReference>
<accession>A0A0P1F7B5</accession>
<evidence type="ECO:0000313" key="2">
    <source>
        <dbReference type="EMBL" id="CUH63781.1"/>
    </source>
</evidence>
<proteinExistence type="predicted"/>
<dbReference type="STRING" id="53501.SAMN04488043_11264"/>
<dbReference type="SUPFAM" id="SSF53474">
    <property type="entry name" value="alpha/beta-Hydrolases"/>
    <property type="match status" value="1"/>
</dbReference>
<evidence type="ECO:0000259" key="1">
    <source>
        <dbReference type="Pfam" id="PF12146"/>
    </source>
</evidence>
<keyword evidence="3" id="KW-1185">Reference proteome</keyword>
<reference evidence="2 3" key="1">
    <citation type="submission" date="2015-09" db="EMBL/GenBank/DDBJ databases">
        <authorList>
            <consortium name="Swine Surveillance"/>
        </authorList>
    </citation>
    <scope>NUCLEOTIDE SEQUENCE [LARGE SCALE GENOMIC DNA]</scope>
    <source>
        <strain evidence="2 3">CECT 4357</strain>
    </source>
</reference>
<name>A0A0P1F7B5_THAGE</name>
<organism evidence="2 3">
    <name type="scientific">Thalassovita gelatinovora</name>
    <name type="common">Thalassobius gelatinovorus</name>
    <dbReference type="NCBI Taxonomy" id="53501"/>
    <lineage>
        <taxon>Bacteria</taxon>
        <taxon>Pseudomonadati</taxon>
        <taxon>Pseudomonadota</taxon>
        <taxon>Alphaproteobacteria</taxon>
        <taxon>Rhodobacterales</taxon>
        <taxon>Roseobacteraceae</taxon>
        <taxon>Thalassovita</taxon>
    </lineage>
</organism>
<dbReference type="InterPro" id="IPR029058">
    <property type="entry name" value="AB_hydrolase_fold"/>
</dbReference>
<dbReference type="EMBL" id="CYSA01000010">
    <property type="protein sequence ID" value="CUH63781.1"/>
    <property type="molecule type" value="Genomic_DNA"/>
</dbReference>
<dbReference type="AlphaFoldDB" id="A0A0P1F7B5"/>
<dbReference type="RefSeq" id="WP_058261676.1">
    <property type="nucleotide sequence ID" value="NZ_CP051181.1"/>
</dbReference>
<dbReference type="EC" id="3.1.1.-" evidence="2"/>
<gene>
    <name evidence="2" type="primary">ytpA</name>
    <name evidence="2" type="ORF">TG4357_00887</name>
</gene>
<sequence>MQTAPFFSDCIQNALPGRACWLTTADTVRIRIGVWNESGEKGTVLLFPGRTEYIEKYAHTAQDMAEAGFATLAIDWRGQGLADRLIDDPMIGHVGDFADYQLDVQAAVAAAEELQLPKPWFLLAHSMGGCIGLRALVNDLPVAASVFTGPMWGIKMEPRARPAAWALSWTSRRLGLADKLSPGTRNDAYVSVEPFADNTLTKDPGMYKLMQDQLTAHPELSLGGPSLNWLYSALRETLALSRLPAPALPCLTYLGGDERIVDAQRIRNRMATWPGGRLQVVPRAEHEVLMEVPETRLQVTQDIIAFCTAVAEGKSPFGGDGDGMLLSA</sequence>